<keyword evidence="2" id="KW-1185">Reference proteome</keyword>
<evidence type="ECO:0000313" key="2">
    <source>
        <dbReference type="Proteomes" id="UP000499080"/>
    </source>
</evidence>
<evidence type="ECO:0000313" key="1">
    <source>
        <dbReference type="EMBL" id="GBN61051.1"/>
    </source>
</evidence>
<dbReference type="EMBL" id="BGPR01013532">
    <property type="protein sequence ID" value="GBN61051.1"/>
    <property type="molecule type" value="Genomic_DNA"/>
</dbReference>
<name>A0A4Y2QCE2_ARAVE</name>
<protein>
    <submittedName>
        <fullName evidence="1">Uncharacterized protein</fullName>
    </submittedName>
</protein>
<proteinExistence type="predicted"/>
<organism evidence="1 2">
    <name type="scientific">Araneus ventricosus</name>
    <name type="common">Orbweaver spider</name>
    <name type="synonym">Epeira ventricosa</name>
    <dbReference type="NCBI Taxonomy" id="182803"/>
    <lineage>
        <taxon>Eukaryota</taxon>
        <taxon>Metazoa</taxon>
        <taxon>Ecdysozoa</taxon>
        <taxon>Arthropoda</taxon>
        <taxon>Chelicerata</taxon>
        <taxon>Arachnida</taxon>
        <taxon>Araneae</taxon>
        <taxon>Araneomorphae</taxon>
        <taxon>Entelegynae</taxon>
        <taxon>Araneoidea</taxon>
        <taxon>Araneidae</taxon>
        <taxon>Araneus</taxon>
    </lineage>
</organism>
<comment type="caution">
    <text evidence="1">The sequence shown here is derived from an EMBL/GenBank/DDBJ whole genome shotgun (WGS) entry which is preliminary data.</text>
</comment>
<dbReference type="Proteomes" id="UP000499080">
    <property type="component" value="Unassembled WGS sequence"/>
</dbReference>
<gene>
    <name evidence="1" type="ORF">AVEN_11070_1</name>
</gene>
<sequence length="90" mass="10026">MLQAEVALVVRSRPLESEGRRSETRFHPEDPPCIGPLHAKSYAVAKRLLPLVMRGSLRVGHKFRHVLAIHCGSKLARPSLKVSSCFQTGR</sequence>
<dbReference type="AlphaFoldDB" id="A0A4Y2QCE2"/>
<reference evidence="1 2" key="1">
    <citation type="journal article" date="2019" name="Sci. Rep.">
        <title>Orb-weaving spider Araneus ventricosus genome elucidates the spidroin gene catalogue.</title>
        <authorList>
            <person name="Kono N."/>
            <person name="Nakamura H."/>
            <person name="Ohtoshi R."/>
            <person name="Moran D.A.P."/>
            <person name="Shinohara A."/>
            <person name="Yoshida Y."/>
            <person name="Fujiwara M."/>
            <person name="Mori M."/>
            <person name="Tomita M."/>
            <person name="Arakawa K."/>
        </authorList>
    </citation>
    <scope>NUCLEOTIDE SEQUENCE [LARGE SCALE GENOMIC DNA]</scope>
</reference>
<accession>A0A4Y2QCE2</accession>